<proteinExistence type="inferred from homology"/>
<keyword evidence="8 9" id="KW-0544">Nucleosome core</keyword>
<organism evidence="13 14">
    <name type="scientific">Marasmius crinis-equi</name>
    <dbReference type="NCBI Taxonomy" id="585013"/>
    <lineage>
        <taxon>Eukaryota</taxon>
        <taxon>Fungi</taxon>
        <taxon>Dikarya</taxon>
        <taxon>Basidiomycota</taxon>
        <taxon>Agaricomycotina</taxon>
        <taxon>Agaricomycetes</taxon>
        <taxon>Agaricomycetidae</taxon>
        <taxon>Agaricales</taxon>
        <taxon>Marasmiineae</taxon>
        <taxon>Marasmiaceae</taxon>
        <taxon>Marasmius</taxon>
    </lineage>
</organism>
<dbReference type="PROSITE" id="PS00046">
    <property type="entry name" value="HISTONE_H2A"/>
    <property type="match status" value="1"/>
</dbReference>
<dbReference type="InterPro" id="IPR007125">
    <property type="entry name" value="H2A/H2B/H3"/>
</dbReference>
<feature type="region of interest" description="Disordered" evidence="10">
    <location>
        <begin position="1"/>
        <end position="37"/>
    </location>
</feature>
<evidence type="ECO:0000313" key="13">
    <source>
        <dbReference type="EMBL" id="KAL0572110.1"/>
    </source>
</evidence>
<evidence type="ECO:0000259" key="12">
    <source>
        <dbReference type="Pfam" id="PF16211"/>
    </source>
</evidence>
<evidence type="ECO:0000256" key="4">
    <source>
        <dbReference type="ARBA" id="ARBA00022454"/>
    </source>
</evidence>
<evidence type="ECO:0000256" key="8">
    <source>
        <dbReference type="ARBA" id="ARBA00023269"/>
    </source>
</evidence>
<keyword evidence="5" id="KW-0007">Acetylation</keyword>
<evidence type="ECO:0000259" key="11">
    <source>
        <dbReference type="Pfam" id="PF00125"/>
    </source>
</evidence>
<protein>
    <recommendedName>
        <fullName evidence="9">Histone H2A</fullName>
    </recommendedName>
</protein>
<evidence type="ECO:0000256" key="7">
    <source>
        <dbReference type="ARBA" id="ARBA00023242"/>
    </source>
</evidence>
<dbReference type="Proteomes" id="UP001465976">
    <property type="component" value="Unassembled WGS sequence"/>
</dbReference>
<evidence type="ECO:0000256" key="5">
    <source>
        <dbReference type="ARBA" id="ARBA00022990"/>
    </source>
</evidence>
<dbReference type="SMART" id="SM00414">
    <property type="entry name" value="H2A"/>
    <property type="match status" value="1"/>
</dbReference>
<keyword evidence="4 9" id="KW-0158">Chromosome</keyword>
<comment type="subunit">
    <text evidence="9">The nucleosome is a histone octamer containing two molecules each of H2A, H2B, H3 and H4 assembled in one H3-H4 heterotetramer and two H2A-H2B heterodimers. The octamer wraps approximately 147 bp of DNA.</text>
</comment>
<comment type="subcellular location">
    <subcellularLocation>
        <location evidence="2">Chromosome</location>
    </subcellularLocation>
    <subcellularLocation>
        <location evidence="1 9">Nucleus</location>
    </subcellularLocation>
</comment>
<comment type="caution">
    <text evidence="13">The sequence shown here is derived from an EMBL/GenBank/DDBJ whole genome shotgun (WGS) entry which is preliminary data.</text>
</comment>
<evidence type="ECO:0000256" key="3">
    <source>
        <dbReference type="ARBA" id="ARBA00010691"/>
    </source>
</evidence>
<dbReference type="EMBL" id="JBAHYK010000672">
    <property type="protein sequence ID" value="KAL0572110.1"/>
    <property type="molecule type" value="Genomic_DNA"/>
</dbReference>
<dbReference type="InterPro" id="IPR002119">
    <property type="entry name" value="Histone_H2A"/>
</dbReference>
<dbReference type="SUPFAM" id="SSF47113">
    <property type="entry name" value="Histone-fold"/>
    <property type="match status" value="1"/>
</dbReference>
<dbReference type="InterPro" id="IPR032454">
    <property type="entry name" value="Histone_H2A_C"/>
</dbReference>
<feature type="compositionally biased region" description="Low complexity" evidence="10">
    <location>
        <begin position="1"/>
        <end position="13"/>
    </location>
</feature>
<sequence length="146" mass="15480">MAPASKSGGKSKPGAGGAAAGNSSQQQKTMMTRSQKAGLQFPVGRIHRYLKQRTQHNVRIGAKAAVYTSAILEYLTAEVLELAGNASKDLKVKRITPRHLQLAIRGDEELDTLVRATIAGGGVLPFIHKSLTGPAKKKIAEQQPAA</sequence>
<keyword evidence="14" id="KW-1185">Reference proteome</keyword>
<name>A0ABR3F9X3_9AGAR</name>
<feature type="domain" description="Core Histone H2A/H2B/H3" evidence="11">
    <location>
        <begin position="25"/>
        <end position="106"/>
    </location>
</feature>
<evidence type="ECO:0000256" key="10">
    <source>
        <dbReference type="SAM" id="MobiDB-lite"/>
    </source>
</evidence>
<evidence type="ECO:0000256" key="6">
    <source>
        <dbReference type="ARBA" id="ARBA00023125"/>
    </source>
</evidence>
<feature type="compositionally biased region" description="Polar residues" evidence="10">
    <location>
        <begin position="22"/>
        <end position="37"/>
    </location>
</feature>
<dbReference type="InterPro" id="IPR032458">
    <property type="entry name" value="Histone_H2A_CS"/>
</dbReference>
<evidence type="ECO:0000256" key="1">
    <source>
        <dbReference type="ARBA" id="ARBA00004123"/>
    </source>
</evidence>
<keyword evidence="7 9" id="KW-0539">Nucleus</keyword>
<gene>
    <name evidence="13" type="primary">HTZ1</name>
    <name evidence="13" type="ORF">V5O48_009863</name>
</gene>
<keyword evidence="6 9" id="KW-0238">DNA-binding</keyword>
<feature type="domain" description="Histone H2A C-terminal" evidence="12">
    <location>
        <begin position="108"/>
        <end position="138"/>
    </location>
</feature>
<dbReference type="PANTHER" id="PTHR23430">
    <property type="entry name" value="HISTONE H2A"/>
    <property type="match status" value="1"/>
</dbReference>
<dbReference type="PRINTS" id="PR00620">
    <property type="entry name" value="HISTONEH2A"/>
</dbReference>
<reference evidence="13 14" key="1">
    <citation type="submission" date="2024-02" db="EMBL/GenBank/DDBJ databases">
        <title>A draft genome for the cacao thread blight pathogen Marasmius crinis-equi.</title>
        <authorList>
            <person name="Cohen S.P."/>
            <person name="Baruah I.K."/>
            <person name="Amoako-Attah I."/>
            <person name="Bukari Y."/>
            <person name="Meinhardt L.W."/>
            <person name="Bailey B.A."/>
        </authorList>
    </citation>
    <scope>NUCLEOTIDE SEQUENCE [LARGE SCALE GENOMIC DNA]</scope>
    <source>
        <strain evidence="13 14">GH-76</strain>
    </source>
</reference>
<comment type="similarity">
    <text evidence="3 9">Belongs to the histone H2A family.</text>
</comment>
<dbReference type="Gene3D" id="1.10.20.10">
    <property type="entry name" value="Histone, subunit A"/>
    <property type="match status" value="1"/>
</dbReference>
<dbReference type="CDD" id="cd00074">
    <property type="entry name" value="HFD_H2A"/>
    <property type="match status" value="1"/>
</dbReference>
<dbReference type="InterPro" id="IPR009072">
    <property type="entry name" value="Histone-fold"/>
</dbReference>
<evidence type="ECO:0000256" key="2">
    <source>
        <dbReference type="ARBA" id="ARBA00004286"/>
    </source>
</evidence>
<accession>A0ABR3F9X3</accession>
<dbReference type="Pfam" id="PF00125">
    <property type="entry name" value="Histone"/>
    <property type="match status" value="1"/>
</dbReference>
<dbReference type="Pfam" id="PF16211">
    <property type="entry name" value="Histone_H2A_C"/>
    <property type="match status" value="1"/>
</dbReference>
<evidence type="ECO:0000313" key="14">
    <source>
        <dbReference type="Proteomes" id="UP001465976"/>
    </source>
</evidence>
<evidence type="ECO:0000256" key="9">
    <source>
        <dbReference type="RuleBase" id="RU003767"/>
    </source>
</evidence>